<name>A0A8R7PX55_TRIUA</name>
<dbReference type="Proteomes" id="UP000015106">
    <property type="component" value="Chromosome 3"/>
</dbReference>
<dbReference type="AlphaFoldDB" id="A0A8R7PX55"/>
<organism evidence="2 3">
    <name type="scientific">Triticum urartu</name>
    <name type="common">Red wild einkorn</name>
    <name type="synonym">Crithodium urartu</name>
    <dbReference type="NCBI Taxonomy" id="4572"/>
    <lineage>
        <taxon>Eukaryota</taxon>
        <taxon>Viridiplantae</taxon>
        <taxon>Streptophyta</taxon>
        <taxon>Embryophyta</taxon>
        <taxon>Tracheophyta</taxon>
        <taxon>Spermatophyta</taxon>
        <taxon>Magnoliopsida</taxon>
        <taxon>Liliopsida</taxon>
        <taxon>Poales</taxon>
        <taxon>Poaceae</taxon>
        <taxon>BOP clade</taxon>
        <taxon>Pooideae</taxon>
        <taxon>Triticodae</taxon>
        <taxon>Triticeae</taxon>
        <taxon>Triticinae</taxon>
        <taxon>Triticum</taxon>
    </lineage>
</organism>
<evidence type="ECO:0000313" key="3">
    <source>
        <dbReference type="Proteomes" id="UP000015106"/>
    </source>
</evidence>
<reference evidence="3" key="1">
    <citation type="journal article" date="2013" name="Nature">
        <title>Draft genome of the wheat A-genome progenitor Triticum urartu.</title>
        <authorList>
            <person name="Ling H.Q."/>
            <person name="Zhao S."/>
            <person name="Liu D."/>
            <person name="Wang J."/>
            <person name="Sun H."/>
            <person name="Zhang C."/>
            <person name="Fan H."/>
            <person name="Li D."/>
            <person name="Dong L."/>
            <person name="Tao Y."/>
            <person name="Gao C."/>
            <person name="Wu H."/>
            <person name="Li Y."/>
            <person name="Cui Y."/>
            <person name="Guo X."/>
            <person name="Zheng S."/>
            <person name="Wang B."/>
            <person name="Yu K."/>
            <person name="Liang Q."/>
            <person name="Yang W."/>
            <person name="Lou X."/>
            <person name="Chen J."/>
            <person name="Feng M."/>
            <person name="Jian J."/>
            <person name="Zhang X."/>
            <person name="Luo G."/>
            <person name="Jiang Y."/>
            <person name="Liu J."/>
            <person name="Wang Z."/>
            <person name="Sha Y."/>
            <person name="Zhang B."/>
            <person name="Wu H."/>
            <person name="Tang D."/>
            <person name="Shen Q."/>
            <person name="Xue P."/>
            <person name="Zou S."/>
            <person name="Wang X."/>
            <person name="Liu X."/>
            <person name="Wang F."/>
            <person name="Yang Y."/>
            <person name="An X."/>
            <person name="Dong Z."/>
            <person name="Zhang K."/>
            <person name="Zhang X."/>
            <person name="Luo M.C."/>
            <person name="Dvorak J."/>
            <person name="Tong Y."/>
            <person name="Wang J."/>
            <person name="Yang H."/>
            <person name="Li Z."/>
            <person name="Wang D."/>
            <person name="Zhang A."/>
            <person name="Wang J."/>
        </authorList>
    </citation>
    <scope>NUCLEOTIDE SEQUENCE</scope>
    <source>
        <strain evidence="3">cv. G1812</strain>
    </source>
</reference>
<feature type="region of interest" description="Disordered" evidence="1">
    <location>
        <begin position="1"/>
        <end position="24"/>
    </location>
</feature>
<dbReference type="EnsemblPlants" id="TuG1812G0300004040.01.T03">
    <property type="protein sequence ID" value="TuG1812G0300004040.01.T03"/>
    <property type="gene ID" value="TuG1812G0300004040.01"/>
</dbReference>
<sequence length="130" mass="13991">MVVNPAGVSCSRPTGSERCGHDDLHREGGNQAMEEGVRGDFGGAAASVREVAPATSRNCVSVYSWIGCSRSTLLASARSNTPGHGIYGPSGMSSAYSSVHIIWKYLMLIYLDHWCHFSVFLGARARQRLS</sequence>
<gene>
    <name evidence="2" type="primary">LOC125545297</name>
</gene>
<accession>A0A8R7PX55</accession>
<keyword evidence="3" id="KW-1185">Reference proteome</keyword>
<dbReference type="Gramene" id="TuG1812G0300004040.01.T03">
    <property type="protein sequence ID" value="TuG1812G0300004040.01.T03"/>
    <property type="gene ID" value="TuG1812G0300004040.01"/>
</dbReference>
<reference evidence="2" key="3">
    <citation type="submission" date="2022-06" db="UniProtKB">
        <authorList>
            <consortium name="EnsemblPlants"/>
        </authorList>
    </citation>
    <scope>IDENTIFICATION</scope>
</reference>
<protein>
    <submittedName>
        <fullName evidence="2">Uncharacterized protein</fullName>
    </submittedName>
</protein>
<proteinExistence type="predicted"/>
<evidence type="ECO:0000256" key="1">
    <source>
        <dbReference type="SAM" id="MobiDB-lite"/>
    </source>
</evidence>
<reference evidence="2" key="2">
    <citation type="submission" date="2018-03" db="EMBL/GenBank/DDBJ databases">
        <title>The Triticum urartu genome reveals the dynamic nature of wheat genome evolution.</title>
        <authorList>
            <person name="Ling H."/>
            <person name="Ma B."/>
            <person name="Shi X."/>
            <person name="Liu H."/>
            <person name="Dong L."/>
            <person name="Sun H."/>
            <person name="Cao Y."/>
            <person name="Gao Q."/>
            <person name="Zheng S."/>
            <person name="Li Y."/>
            <person name="Yu Y."/>
            <person name="Du H."/>
            <person name="Qi M."/>
            <person name="Li Y."/>
            <person name="Yu H."/>
            <person name="Cui Y."/>
            <person name="Wang N."/>
            <person name="Chen C."/>
            <person name="Wu H."/>
            <person name="Zhao Y."/>
            <person name="Zhang J."/>
            <person name="Li Y."/>
            <person name="Zhou W."/>
            <person name="Zhang B."/>
            <person name="Hu W."/>
            <person name="Eijk M."/>
            <person name="Tang J."/>
            <person name="Witsenboer H."/>
            <person name="Zhao S."/>
            <person name="Li Z."/>
            <person name="Zhang A."/>
            <person name="Wang D."/>
            <person name="Liang C."/>
        </authorList>
    </citation>
    <scope>NUCLEOTIDE SEQUENCE [LARGE SCALE GENOMIC DNA]</scope>
    <source>
        <strain evidence="2">cv. G1812</strain>
    </source>
</reference>
<evidence type="ECO:0000313" key="2">
    <source>
        <dbReference type="EnsemblPlants" id="TuG1812G0300004040.01.T03"/>
    </source>
</evidence>